<dbReference type="RefSeq" id="WP_149497409.1">
    <property type="nucleotide sequence ID" value="NZ_CP141221.1"/>
</dbReference>
<sequence length="152" mass="17554">MSTSHRKLHFDRLEEAVAEVERLAKVPVQTTGNFTFPQIVEHLATAFDISSGHQTPPPVPWLIRVVAPLMAKRAAHRPMKPGLKLPQKAQAFFWRDAEQLEDALSQFRTAYERYRSIDTLPRHPLFGNLSREDNEQLQCRHMELHLGFVHPQ</sequence>
<dbReference type="Proteomes" id="UP001239462">
    <property type="component" value="Unassembled WGS sequence"/>
</dbReference>
<gene>
    <name evidence="1" type="ORF">QTN89_09470</name>
</gene>
<evidence type="ECO:0000313" key="1">
    <source>
        <dbReference type="EMBL" id="MDM4015657.1"/>
    </source>
</evidence>
<dbReference type="InterPro" id="IPR011463">
    <property type="entry name" value="DUF1569"/>
</dbReference>
<comment type="caution">
    <text evidence="1">The sequence shown here is derived from an EMBL/GenBank/DDBJ whole genome shotgun (WGS) entry which is preliminary data.</text>
</comment>
<reference evidence="1 2" key="1">
    <citation type="submission" date="2023-06" db="EMBL/GenBank/DDBJ databases">
        <title>Roseiconus lacunae JC819 isolated from Gulf of Mannar region, Tamil Nadu.</title>
        <authorList>
            <person name="Pk S."/>
            <person name="Ch S."/>
            <person name="Ch V.R."/>
        </authorList>
    </citation>
    <scope>NUCLEOTIDE SEQUENCE [LARGE SCALE GENOMIC DNA]</scope>
    <source>
        <strain evidence="1 2">JC819</strain>
    </source>
</reference>
<dbReference type="Pfam" id="PF07606">
    <property type="entry name" value="DUF1569"/>
    <property type="match status" value="1"/>
</dbReference>
<evidence type="ECO:0000313" key="2">
    <source>
        <dbReference type="Proteomes" id="UP001239462"/>
    </source>
</evidence>
<proteinExistence type="predicted"/>
<name>A0ABT7PGM7_9BACT</name>
<dbReference type="EMBL" id="JASZZN010000006">
    <property type="protein sequence ID" value="MDM4015657.1"/>
    <property type="molecule type" value="Genomic_DNA"/>
</dbReference>
<protein>
    <submittedName>
        <fullName evidence="1">DUF1569 domain-containing protein</fullName>
    </submittedName>
</protein>
<keyword evidence="2" id="KW-1185">Reference proteome</keyword>
<accession>A0ABT7PGM7</accession>
<organism evidence="1 2">
    <name type="scientific">Roseiconus lacunae</name>
    <dbReference type="NCBI Taxonomy" id="2605694"/>
    <lineage>
        <taxon>Bacteria</taxon>
        <taxon>Pseudomonadati</taxon>
        <taxon>Planctomycetota</taxon>
        <taxon>Planctomycetia</taxon>
        <taxon>Pirellulales</taxon>
        <taxon>Pirellulaceae</taxon>
        <taxon>Roseiconus</taxon>
    </lineage>
</organism>